<keyword evidence="4" id="KW-0732">Signal</keyword>
<dbReference type="GO" id="GO:0030214">
    <property type="term" value="P:hyaluronan catabolic process"/>
    <property type="evidence" value="ECO:0007669"/>
    <property type="project" value="TreeGrafter"/>
</dbReference>
<comment type="caution">
    <text evidence="5">The sequence shown here is derived from an EMBL/GenBank/DDBJ whole genome shotgun (WGS) entry which is preliminary data.</text>
</comment>
<gene>
    <name evidence="5" type="ORF">NP493_304g05027</name>
</gene>
<dbReference type="SUPFAM" id="SSF51445">
    <property type="entry name" value="(Trans)glycosidases"/>
    <property type="match status" value="1"/>
</dbReference>
<dbReference type="InterPro" id="IPR017853">
    <property type="entry name" value="GH"/>
</dbReference>
<evidence type="ECO:0000313" key="6">
    <source>
        <dbReference type="Proteomes" id="UP001209878"/>
    </source>
</evidence>
<keyword evidence="6" id="KW-1185">Reference proteome</keyword>
<feature type="chain" id="PRO_5042045652" description="Hyaluronidase" evidence="4">
    <location>
        <begin position="21"/>
        <end position="399"/>
    </location>
</feature>
<reference evidence="5" key="1">
    <citation type="journal article" date="2023" name="Mol. Biol. Evol.">
        <title>Third-Generation Sequencing Reveals the Adaptive Role of the Epigenome in Three Deep-Sea Polychaetes.</title>
        <authorList>
            <person name="Perez M."/>
            <person name="Aroh O."/>
            <person name="Sun Y."/>
            <person name="Lan Y."/>
            <person name="Juniper S.K."/>
            <person name="Young C.R."/>
            <person name="Angers B."/>
            <person name="Qian P.Y."/>
        </authorList>
    </citation>
    <scope>NUCLEOTIDE SEQUENCE</scope>
    <source>
        <strain evidence="5">R07B-5</strain>
    </source>
</reference>
<evidence type="ECO:0000313" key="5">
    <source>
        <dbReference type="EMBL" id="KAK2183579.1"/>
    </source>
</evidence>
<protein>
    <recommendedName>
        <fullName evidence="3">Hyaluronidase</fullName>
        <ecNumber evidence="3">3.2.1.35</ecNumber>
    </recommendedName>
</protein>
<evidence type="ECO:0000256" key="1">
    <source>
        <dbReference type="ARBA" id="ARBA00008871"/>
    </source>
</evidence>
<proteinExistence type="inferred from homology"/>
<sequence>MDVRWFASAVLLQYVTVCSGLVTDVVPFSVTWNVPTQRCRSLFGINVDVKSFGLTENPNNGWVGPFITIVYYNFGLYPYVDSNGTIINGGIPQAVNLTAHWEKVSEDIKQVIPDAGFTGLGVIDWEAWRPMWERNWDAKKVYQDLSLARVRTEHPDWGQKHVERAAKKQFENAARVFMTGTLQLARKLRPRGQWGYYHFGDCYNQKGDRHCKPGEMQLNDKSSSGLFPSAYFSCGNLTVNKNYAYGEVEETYRLRNATGSKTPIYLYTRVRYRSDTGWYAKEDLVNSIGQALKLGINGVVIWDDNLLSKTAESCSQVKGYVDSLLGPYVRDLLNVSRVYSRHGRPSMDGKRPTTRRMVASNWKRRVHCDVTATRKTRHLVQLGLHFWQRHIKMATSMIL</sequence>
<dbReference type="Proteomes" id="UP001209878">
    <property type="component" value="Unassembled WGS sequence"/>
</dbReference>
<name>A0AAD9NWF7_RIDPI</name>
<dbReference type="EC" id="3.2.1.35" evidence="3"/>
<comment type="catalytic activity">
    <reaction evidence="3">
        <text>Random hydrolysis of (1-&gt;4)-linkages between N-acetyl-beta-D-glucosamine and D-glucuronate residues in hyaluronate.</text>
        <dbReference type="EC" id="3.2.1.35"/>
    </reaction>
</comment>
<keyword evidence="3" id="KW-0326">Glycosidase</keyword>
<dbReference type="EMBL" id="JAODUO010000305">
    <property type="protein sequence ID" value="KAK2183579.1"/>
    <property type="molecule type" value="Genomic_DNA"/>
</dbReference>
<accession>A0AAD9NWF7</accession>
<evidence type="ECO:0000256" key="2">
    <source>
        <dbReference type="ARBA" id="ARBA00023157"/>
    </source>
</evidence>
<evidence type="ECO:0000256" key="4">
    <source>
        <dbReference type="SAM" id="SignalP"/>
    </source>
</evidence>
<dbReference type="PRINTS" id="PR00846">
    <property type="entry name" value="GLHYDRLASE56"/>
</dbReference>
<dbReference type="InterPro" id="IPR018155">
    <property type="entry name" value="Hyaluronidase"/>
</dbReference>
<comment type="similarity">
    <text evidence="1 3">Belongs to the glycosyl hydrolase 56 family.</text>
</comment>
<dbReference type="Gene3D" id="3.20.20.70">
    <property type="entry name" value="Aldolase class I"/>
    <property type="match status" value="1"/>
</dbReference>
<keyword evidence="3" id="KW-0378">Hydrolase</keyword>
<dbReference type="Pfam" id="PF01630">
    <property type="entry name" value="Glyco_hydro_56"/>
    <property type="match status" value="1"/>
</dbReference>
<dbReference type="PANTHER" id="PTHR11769">
    <property type="entry name" value="HYALURONIDASE"/>
    <property type="match status" value="1"/>
</dbReference>
<organism evidence="5 6">
    <name type="scientific">Ridgeia piscesae</name>
    <name type="common">Tubeworm</name>
    <dbReference type="NCBI Taxonomy" id="27915"/>
    <lineage>
        <taxon>Eukaryota</taxon>
        <taxon>Metazoa</taxon>
        <taxon>Spiralia</taxon>
        <taxon>Lophotrochozoa</taxon>
        <taxon>Annelida</taxon>
        <taxon>Polychaeta</taxon>
        <taxon>Sedentaria</taxon>
        <taxon>Canalipalpata</taxon>
        <taxon>Sabellida</taxon>
        <taxon>Siboglinidae</taxon>
        <taxon>Ridgeia</taxon>
    </lineage>
</organism>
<dbReference type="AlphaFoldDB" id="A0AAD9NWF7"/>
<dbReference type="GO" id="GO:0005975">
    <property type="term" value="P:carbohydrate metabolic process"/>
    <property type="evidence" value="ECO:0007669"/>
    <property type="project" value="InterPro"/>
</dbReference>
<dbReference type="GO" id="GO:0004415">
    <property type="term" value="F:hyalurononglucosaminidase activity"/>
    <property type="evidence" value="ECO:0007669"/>
    <property type="project" value="UniProtKB-UniRule"/>
</dbReference>
<keyword evidence="2" id="KW-1015">Disulfide bond</keyword>
<feature type="signal peptide" evidence="4">
    <location>
        <begin position="1"/>
        <end position="20"/>
    </location>
</feature>
<dbReference type="PANTHER" id="PTHR11769:SF35">
    <property type="entry name" value="HYALURONIDASE"/>
    <property type="match status" value="1"/>
</dbReference>
<evidence type="ECO:0000256" key="3">
    <source>
        <dbReference type="RuleBase" id="RU610713"/>
    </source>
</evidence>
<dbReference type="InterPro" id="IPR013785">
    <property type="entry name" value="Aldolase_TIM"/>
</dbReference>